<dbReference type="PANTHER" id="PTHR43855:SF1">
    <property type="entry name" value="THIOSULFATE SULFURTRANSFERASE"/>
    <property type="match status" value="1"/>
</dbReference>
<dbReference type="EMBL" id="NGUP01000001">
    <property type="protein sequence ID" value="OWS70946.1"/>
    <property type="molecule type" value="Genomic_DNA"/>
</dbReference>
<dbReference type="SUPFAM" id="SSF52821">
    <property type="entry name" value="Rhodanese/Cell cycle control phosphatase"/>
    <property type="match status" value="4"/>
</dbReference>
<dbReference type="Proteomes" id="UP000197528">
    <property type="component" value="Unassembled WGS sequence"/>
</dbReference>
<dbReference type="InterPro" id="IPR001763">
    <property type="entry name" value="Rhodanese-like_dom"/>
</dbReference>
<keyword evidence="3" id="KW-0808">Transferase</keyword>
<evidence type="ECO:0000313" key="3">
    <source>
        <dbReference type="EMBL" id="OWS70946.1"/>
    </source>
</evidence>
<feature type="domain" description="Rhodanese" evidence="2">
    <location>
        <begin position="276"/>
        <end position="354"/>
    </location>
</feature>
<dbReference type="OrthoDB" id="9789585at2"/>
<keyword evidence="4" id="KW-1185">Reference proteome</keyword>
<feature type="domain" description="Rhodanese" evidence="2">
    <location>
        <begin position="140"/>
        <end position="231"/>
    </location>
</feature>
<organism evidence="3 4">
    <name type="scientific">Polynucleobacter campilacus</name>
    <dbReference type="NCBI Taxonomy" id="1743163"/>
    <lineage>
        <taxon>Bacteria</taxon>
        <taxon>Pseudomonadati</taxon>
        <taxon>Pseudomonadota</taxon>
        <taxon>Betaproteobacteria</taxon>
        <taxon>Burkholderiales</taxon>
        <taxon>Burkholderiaceae</taxon>
        <taxon>Polynucleobacter</taxon>
    </lineage>
</organism>
<reference evidence="3 4" key="1">
    <citation type="submission" date="2017-05" db="EMBL/GenBank/DDBJ databases">
        <title>Genome of Polynucleobacter sp. MWH-Feld-100.</title>
        <authorList>
            <person name="Hahn M.W."/>
        </authorList>
    </citation>
    <scope>NUCLEOTIDE SEQUENCE [LARGE SCALE GENOMIC DNA]</scope>
    <source>
        <strain evidence="3 4">MWH-Feld-100</strain>
    </source>
</reference>
<dbReference type="PROSITE" id="PS50206">
    <property type="entry name" value="RHODANESE_3"/>
    <property type="match status" value="4"/>
</dbReference>
<evidence type="ECO:0000256" key="1">
    <source>
        <dbReference type="ARBA" id="ARBA00022737"/>
    </source>
</evidence>
<accession>A0A254Q098</accession>
<dbReference type="InterPro" id="IPR051126">
    <property type="entry name" value="Thiosulfate_sulfurtransferase"/>
</dbReference>
<proteinExistence type="predicted"/>
<dbReference type="InterPro" id="IPR036873">
    <property type="entry name" value="Rhodanese-like_dom_sf"/>
</dbReference>
<dbReference type="Gene3D" id="3.40.250.10">
    <property type="entry name" value="Rhodanese-like domain"/>
    <property type="match status" value="4"/>
</dbReference>
<feature type="domain" description="Rhodanese" evidence="2">
    <location>
        <begin position="17"/>
        <end position="107"/>
    </location>
</feature>
<dbReference type="CDD" id="cd01534">
    <property type="entry name" value="4RHOD_Repeat_3"/>
    <property type="match status" value="1"/>
</dbReference>
<gene>
    <name evidence="3" type="ORF">CBI31_01515</name>
</gene>
<feature type="domain" description="Rhodanese" evidence="2">
    <location>
        <begin position="388"/>
        <end position="476"/>
    </location>
</feature>
<dbReference type="SMART" id="SM00450">
    <property type="entry name" value="RHOD"/>
    <property type="match status" value="4"/>
</dbReference>
<dbReference type="RefSeq" id="WP_088524653.1">
    <property type="nucleotide sequence ID" value="NZ_NGUP01000001.1"/>
</dbReference>
<comment type="caution">
    <text evidence="3">The sequence shown here is derived from an EMBL/GenBank/DDBJ whole genome shotgun (WGS) entry which is preliminary data.</text>
</comment>
<protein>
    <submittedName>
        <fullName evidence="3">Sulfurtransferase</fullName>
    </submittedName>
</protein>
<dbReference type="GO" id="GO:0016740">
    <property type="term" value="F:transferase activity"/>
    <property type="evidence" value="ECO:0007669"/>
    <property type="project" value="UniProtKB-KW"/>
</dbReference>
<dbReference type="Pfam" id="PF00581">
    <property type="entry name" value="Rhodanese"/>
    <property type="match status" value="4"/>
</dbReference>
<dbReference type="PANTHER" id="PTHR43855">
    <property type="entry name" value="THIOSULFATE SULFURTRANSFERASE"/>
    <property type="match status" value="1"/>
</dbReference>
<name>A0A254Q098_9BURK</name>
<sequence length="528" mass="58169">MSIPTKNYAFVRNKLLNKEEIAFLDVREEDPHAQEHPLFAANVPLSRIEIDAYGKLPRKNVPIVTLDDGEGDAELAAQQLISLGYTDVSIFEGGVPGWKKSGGELFRDVNVPSKSFGELVESKRHTPSLSAQEVKKLLDDQADVVVVDVRRFDEYNTMSIPSGISVPGAELVLRVPELAPNPKTKIIVNCAGRTRSIIGTQSLINAGIPNEVNALRNGTIGWTLAGQELDKGQNRKFKEVTENTASEASDRARSVADRANVKRTTLAEIEKWKSQTERTTYFFDTRTPEEYEAGHLPGFRSVPGGQLVQETEMVAPVRGARIVLADASSSVRANMPASWLAQMAWDVYVVDGLKPSDLSETGIWKAPLPALPQVQFVDAATVSHWLKTDSNTIAVDFSTHANYVKGHIPGSWYALRSRLANAIKQLPQVDRYVLTSTPTQLSIFIAHEFQSLCKSEVLVLEGGNAAWTNAGLELEKGPSHLASPPLDRYKRPYEGTSVDPSAMQAYLDWEFGLVDQLGKDGTHHFWVL</sequence>
<dbReference type="CDD" id="cd01535">
    <property type="entry name" value="4RHOD_Repeat_4"/>
    <property type="match status" value="1"/>
</dbReference>
<evidence type="ECO:0000313" key="4">
    <source>
        <dbReference type="Proteomes" id="UP000197528"/>
    </source>
</evidence>
<dbReference type="AlphaFoldDB" id="A0A254Q098"/>
<keyword evidence="1" id="KW-0677">Repeat</keyword>
<evidence type="ECO:0000259" key="2">
    <source>
        <dbReference type="PROSITE" id="PS50206"/>
    </source>
</evidence>